<dbReference type="EMBL" id="BQNB010021228">
    <property type="protein sequence ID" value="GJU04212.1"/>
    <property type="molecule type" value="Genomic_DNA"/>
</dbReference>
<comment type="caution">
    <text evidence="2">The sequence shown here is derived from an EMBL/GenBank/DDBJ whole genome shotgun (WGS) entry which is preliminary data.</text>
</comment>
<protein>
    <submittedName>
        <fullName evidence="2">Uncharacterized protein</fullName>
    </submittedName>
</protein>
<evidence type="ECO:0000256" key="1">
    <source>
        <dbReference type="SAM" id="MobiDB-lite"/>
    </source>
</evidence>
<proteinExistence type="predicted"/>
<keyword evidence="3" id="KW-1185">Reference proteome</keyword>
<feature type="compositionally biased region" description="Basic and acidic residues" evidence="1">
    <location>
        <begin position="35"/>
        <end position="61"/>
    </location>
</feature>
<accession>A0ABQ5IVE3</accession>
<gene>
    <name evidence="2" type="ORF">Tco_1114550</name>
</gene>
<evidence type="ECO:0000313" key="3">
    <source>
        <dbReference type="Proteomes" id="UP001151760"/>
    </source>
</evidence>
<name>A0ABQ5IVE3_9ASTR</name>
<feature type="compositionally biased region" description="Polar residues" evidence="1">
    <location>
        <begin position="1"/>
        <end position="19"/>
    </location>
</feature>
<dbReference type="Proteomes" id="UP001151760">
    <property type="component" value="Unassembled WGS sequence"/>
</dbReference>
<organism evidence="2 3">
    <name type="scientific">Tanacetum coccineum</name>
    <dbReference type="NCBI Taxonomy" id="301880"/>
    <lineage>
        <taxon>Eukaryota</taxon>
        <taxon>Viridiplantae</taxon>
        <taxon>Streptophyta</taxon>
        <taxon>Embryophyta</taxon>
        <taxon>Tracheophyta</taxon>
        <taxon>Spermatophyta</taxon>
        <taxon>Magnoliopsida</taxon>
        <taxon>eudicotyledons</taxon>
        <taxon>Gunneridae</taxon>
        <taxon>Pentapetalae</taxon>
        <taxon>asterids</taxon>
        <taxon>campanulids</taxon>
        <taxon>Asterales</taxon>
        <taxon>Asteraceae</taxon>
        <taxon>Asteroideae</taxon>
        <taxon>Anthemideae</taxon>
        <taxon>Anthemidinae</taxon>
        <taxon>Tanacetum</taxon>
    </lineage>
</organism>
<sequence length="165" mass="19147">MRQKFKPNTQPPRTGNNKQVKSKEKQVTQSAYQPKKKDVNEGQGKSDGRETQNEGVDKINVEKQNCQKQASPKKGLECSWRNLVSNEKDDSGMTQCMEWDEIRGMDKGRKEVKKYIDEESLSICHVIETHLKAKSLQRIRYSIFGDWEWISNMQFCDKGCRIMLG</sequence>
<evidence type="ECO:0000313" key="2">
    <source>
        <dbReference type="EMBL" id="GJU04212.1"/>
    </source>
</evidence>
<reference evidence="2" key="2">
    <citation type="submission" date="2022-01" db="EMBL/GenBank/DDBJ databases">
        <authorList>
            <person name="Yamashiro T."/>
            <person name="Shiraishi A."/>
            <person name="Satake H."/>
            <person name="Nakayama K."/>
        </authorList>
    </citation>
    <scope>NUCLEOTIDE SEQUENCE</scope>
</reference>
<feature type="region of interest" description="Disordered" evidence="1">
    <location>
        <begin position="1"/>
        <end position="75"/>
    </location>
</feature>
<reference evidence="2" key="1">
    <citation type="journal article" date="2022" name="Int. J. Mol. Sci.">
        <title>Draft Genome of Tanacetum Coccineum: Genomic Comparison of Closely Related Tanacetum-Family Plants.</title>
        <authorList>
            <person name="Yamashiro T."/>
            <person name="Shiraishi A."/>
            <person name="Nakayama K."/>
            <person name="Satake H."/>
        </authorList>
    </citation>
    <scope>NUCLEOTIDE SEQUENCE</scope>
</reference>